<keyword evidence="3" id="KW-1185">Reference proteome</keyword>
<name>A0A4Y2UF68_ARAVE</name>
<feature type="domain" description="Reverse transcriptase" evidence="1">
    <location>
        <begin position="1"/>
        <end position="101"/>
    </location>
</feature>
<dbReference type="PROSITE" id="PS50878">
    <property type="entry name" value="RT_POL"/>
    <property type="match status" value="1"/>
</dbReference>
<evidence type="ECO:0000259" key="1">
    <source>
        <dbReference type="PROSITE" id="PS50878"/>
    </source>
</evidence>
<dbReference type="SUPFAM" id="SSF56672">
    <property type="entry name" value="DNA/RNA polymerases"/>
    <property type="match status" value="1"/>
</dbReference>
<proteinExistence type="predicted"/>
<organism evidence="2 3">
    <name type="scientific">Araneus ventricosus</name>
    <name type="common">Orbweaver spider</name>
    <name type="synonym">Epeira ventricosa</name>
    <dbReference type="NCBI Taxonomy" id="182803"/>
    <lineage>
        <taxon>Eukaryota</taxon>
        <taxon>Metazoa</taxon>
        <taxon>Ecdysozoa</taxon>
        <taxon>Arthropoda</taxon>
        <taxon>Chelicerata</taxon>
        <taxon>Arachnida</taxon>
        <taxon>Araneae</taxon>
        <taxon>Araneomorphae</taxon>
        <taxon>Entelegynae</taxon>
        <taxon>Araneoidea</taxon>
        <taxon>Araneidae</taxon>
        <taxon>Araneus</taxon>
    </lineage>
</organism>
<reference evidence="2 3" key="1">
    <citation type="journal article" date="2019" name="Sci. Rep.">
        <title>Orb-weaving spider Araneus ventricosus genome elucidates the spidroin gene catalogue.</title>
        <authorList>
            <person name="Kono N."/>
            <person name="Nakamura H."/>
            <person name="Ohtoshi R."/>
            <person name="Moran D.A.P."/>
            <person name="Shinohara A."/>
            <person name="Yoshida Y."/>
            <person name="Fujiwara M."/>
            <person name="Mori M."/>
            <person name="Tomita M."/>
            <person name="Arakawa K."/>
        </authorList>
    </citation>
    <scope>NUCLEOTIDE SEQUENCE [LARGE SCALE GENOMIC DNA]</scope>
</reference>
<dbReference type="InterPro" id="IPR000477">
    <property type="entry name" value="RT_dom"/>
</dbReference>
<dbReference type="EMBL" id="BGPR01035360">
    <property type="protein sequence ID" value="GBO10167.1"/>
    <property type="molecule type" value="Genomic_DNA"/>
</dbReference>
<accession>A0A4Y2UF68</accession>
<dbReference type="InterPro" id="IPR043502">
    <property type="entry name" value="DNA/RNA_pol_sf"/>
</dbReference>
<evidence type="ECO:0000313" key="3">
    <source>
        <dbReference type="Proteomes" id="UP000499080"/>
    </source>
</evidence>
<dbReference type="Proteomes" id="UP000499080">
    <property type="component" value="Unassembled WGS sequence"/>
</dbReference>
<dbReference type="AlphaFoldDB" id="A0A4Y2UF68"/>
<dbReference type="GO" id="GO:0071897">
    <property type="term" value="P:DNA biosynthetic process"/>
    <property type="evidence" value="ECO:0007669"/>
    <property type="project" value="UniProtKB-ARBA"/>
</dbReference>
<dbReference type="OrthoDB" id="10044729at2759"/>
<gene>
    <name evidence="2" type="ORF">AVEN_55712_1</name>
</gene>
<sequence length="101" mass="11261">MWHNGLILKLNNYQLSDYLNKIIQQFLSNRKFHVKTNKVLSTVGIIQAGTPQGSSLSPTLDNIFNSDFPLNDKVRNCLFADDSAVLTQAISNSLLKPSNPN</sequence>
<evidence type="ECO:0000313" key="2">
    <source>
        <dbReference type="EMBL" id="GBO10167.1"/>
    </source>
</evidence>
<comment type="caution">
    <text evidence="2">The sequence shown here is derived from an EMBL/GenBank/DDBJ whole genome shotgun (WGS) entry which is preliminary data.</text>
</comment>
<protein>
    <recommendedName>
        <fullName evidence="1">Reverse transcriptase domain-containing protein</fullName>
    </recommendedName>
</protein>